<dbReference type="RefSeq" id="WP_161349559.1">
    <property type="nucleotide sequence ID" value="NZ_WTUX01000002.1"/>
</dbReference>
<evidence type="ECO:0000313" key="2">
    <source>
        <dbReference type="EMBL" id="MZR11435.1"/>
    </source>
</evidence>
<protein>
    <submittedName>
        <fullName evidence="2">DUF1311 domain-containing protein</fullName>
    </submittedName>
</protein>
<keyword evidence="3" id="KW-1185">Reference proteome</keyword>
<feature type="domain" description="Lysozyme inhibitor LprI-like N-terminal" evidence="1">
    <location>
        <begin position="467"/>
        <end position="541"/>
    </location>
</feature>
<proteinExistence type="predicted"/>
<name>A0A845LUD7_9RHOB</name>
<dbReference type="Gene3D" id="3.90.226.10">
    <property type="entry name" value="2-enoyl-CoA Hydratase, Chain A, domain 1"/>
    <property type="match status" value="1"/>
</dbReference>
<evidence type="ECO:0000259" key="1">
    <source>
        <dbReference type="Pfam" id="PF07007"/>
    </source>
</evidence>
<dbReference type="SUPFAM" id="SSF52096">
    <property type="entry name" value="ClpP/crotonase"/>
    <property type="match status" value="1"/>
</dbReference>
<organism evidence="2 3">
    <name type="scientific">Maritimibacter harenae</name>
    <dbReference type="NCBI Taxonomy" id="2606218"/>
    <lineage>
        <taxon>Bacteria</taxon>
        <taxon>Pseudomonadati</taxon>
        <taxon>Pseudomonadota</taxon>
        <taxon>Alphaproteobacteria</taxon>
        <taxon>Rhodobacterales</taxon>
        <taxon>Roseobacteraceae</taxon>
        <taxon>Maritimibacter</taxon>
    </lineage>
</organism>
<dbReference type="Pfam" id="PF07007">
    <property type="entry name" value="LprI"/>
    <property type="match status" value="1"/>
</dbReference>
<dbReference type="Gene3D" id="1.20.1270.180">
    <property type="match status" value="1"/>
</dbReference>
<sequence>MLPLASRLIPPFFGFVLATSPVGAADIYWAEPIEADFKHVYPGETIGDPTAAGENKSFAAMPHLRVEGPIEPGDVDKLRSMLREEKPNWTVDMFKDVVVSFNSDGGDFYEGLAMADMIAGLAVSTFVGPGDRCLSSCAIAFLGGSTIVLRGMPSWPSRFVHVDGVLGFHAPFSEIPMAIQIPDGTPLRDELVQQMAQSFYGQAQAAINEIAGRITEWQISPDFVFGMLTKNSYLGDERPVAERFVLVDSYIGATQINATVLATSLTYPSEITGAGASAACRFLVRANTGREHFLIGLPSAGDMSAYADLPADEGWKLSSGRSEVGRYPEIATRSTNFATYRRLVPGNDPDAFFTEGLLSGLGSIQCSAFRGDDGRWYTRTFNENIHFPDGDGTYVRGRGADLIDVRVLDFEQAYPVHRYLLLGDVGTWSRPPMLDGTVPDWLPEWTHEIAGASFDCGGDLDPAAAVICEFPALADADGRLGALYGAAREKLGSVVLDEQRAWIRKRDRVCRQDRVNLRDDFIRWNVANCLMDMTGIRNRELARQLQSSR</sequence>
<accession>A0A845LUD7</accession>
<dbReference type="InterPro" id="IPR029045">
    <property type="entry name" value="ClpP/crotonase-like_dom_sf"/>
</dbReference>
<dbReference type="EMBL" id="WTUX01000002">
    <property type="protein sequence ID" value="MZR11435.1"/>
    <property type="molecule type" value="Genomic_DNA"/>
</dbReference>
<gene>
    <name evidence="2" type="ORF">GQE99_00115</name>
</gene>
<dbReference type="Proteomes" id="UP000467322">
    <property type="component" value="Unassembled WGS sequence"/>
</dbReference>
<evidence type="ECO:0000313" key="3">
    <source>
        <dbReference type="Proteomes" id="UP000467322"/>
    </source>
</evidence>
<dbReference type="InterPro" id="IPR009739">
    <property type="entry name" value="LprI-like_N"/>
</dbReference>
<reference evidence="2 3" key="1">
    <citation type="submission" date="2019-12" db="EMBL/GenBank/DDBJ databases">
        <title>Maritimibacter sp. nov. sp. isolated from sea sand.</title>
        <authorList>
            <person name="Kim J."/>
            <person name="Jeong S.E."/>
            <person name="Jung H.S."/>
            <person name="Jeon C.O."/>
        </authorList>
    </citation>
    <scope>NUCLEOTIDE SEQUENCE [LARGE SCALE GENOMIC DNA]</scope>
    <source>
        <strain evidence="2 3">DP07</strain>
    </source>
</reference>
<dbReference type="AlphaFoldDB" id="A0A845LUD7"/>
<comment type="caution">
    <text evidence="2">The sequence shown here is derived from an EMBL/GenBank/DDBJ whole genome shotgun (WGS) entry which is preliminary data.</text>
</comment>